<sequence>MTNSEDEYGGTPVFDSTRQTTSAPATYRGPAAPGTAAMGTATAPGDAGAGKTDVAKEEAARVADSAKDAAADVAGVAKDEAREVAHETKAQAQDLYRQTQQELREQAAIQQQRVADGLRSIGDELAQMSSASQQQGVASDIVGQAAERTHSVARWLGERDPGSLLREVKSYARRNPGTFIAAAALTGVLAGRLTRALASGDDQQGAGAHSVGSSGAPAAGAPTTGLPAAGSAIPGGTMGGALGGTAPGDSTGGPRPGGSL</sequence>
<evidence type="ECO:0000313" key="2">
    <source>
        <dbReference type="EMBL" id="NYJ22641.1"/>
    </source>
</evidence>
<evidence type="ECO:0000256" key="1">
    <source>
        <dbReference type="SAM" id="MobiDB-lite"/>
    </source>
</evidence>
<feature type="compositionally biased region" description="Basic and acidic residues" evidence="1">
    <location>
        <begin position="53"/>
        <end position="65"/>
    </location>
</feature>
<organism evidence="2 3">
    <name type="scientific">Leifsonia shinshuensis</name>
    <dbReference type="NCBI Taxonomy" id="150026"/>
    <lineage>
        <taxon>Bacteria</taxon>
        <taxon>Bacillati</taxon>
        <taxon>Actinomycetota</taxon>
        <taxon>Actinomycetes</taxon>
        <taxon>Micrococcales</taxon>
        <taxon>Microbacteriaceae</taxon>
        <taxon>Leifsonia</taxon>
    </lineage>
</organism>
<comment type="caution">
    <text evidence="2">The sequence shown here is derived from an EMBL/GenBank/DDBJ whole genome shotgun (WGS) entry which is preliminary data.</text>
</comment>
<evidence type="ECO:0000313" key="3">
    <source>
        <dbReference type="Proteomes" id="UP000578352"/>
    </source>
</evidence>
<dbReference type="RefSeq" id="WP_179604667.1">
    <property type="nucleotide sequence ID" value="NZ_BAABEH010000001.1"/>
</dbReference>
<proteinExistence type="predicted"/>
<reference evidence="2 3" key="1">
    <citation type="submission" date="2020-07" db="EMBL/GenBank/DDBJ databases">
        <title>Sequencing the genomes of 1000 actinobacteria strains.</title>
        <authorList>
            <person name="Klenk H.-P."/>
        </authorList>
    </citation>
    <scope>NUCLEOTIDE SEQUENCE [LARGE SCALE GENOMIC DNA]</scope>
    <source>
        <strain evidence="2 3">DSM 15165</strain>
    </source>
</reference>
<feature type="compositionally biased region" description="Gly residues" evidence="1">
    <location>
        <begin position="236"/>
        <end position="260"/>
    </location>
</feature>
<gene>
    <name evidence="2" type="ORF">HNR13_000928</name>
</gene>
<name>A0A853CT60_9MICO</name>
<dbReference type="AlphaFoldDB" id="A0A853CT60"/>
<feature type="compositionally biased region" description="Low complexity" evidence="1">
    <location>
        <begin position="205"/>
        <end position="235"/>
    </location>
</feature>
<feature type="compositionally biased region" description="Low complexity" evidence="1">
    <location>
        <begin position="29"/>
        <end position="50"/>
    </location>
</feature>
<feature type="compositionally biased region" description="Polar residues" evidence="1">
    <location>
        <begin position="14"/>
        <end position="24"/>
    </location>
</feature>
<feature type="region of interest" description="Disordered" evidence="1">
    <location>
        <begin position="1"/>
        <end position="65"/>
    </location>
</feature>
<accession>A0A853CT60</accession>
<dbReference type="EMBL" id="JACCFL010000001">
    <property type="protein sequence ID" value="NYJ22641.1"/>
    <property type="molecule type" value="Genomic_DNA"/>
</dbReference>
<protein>
    <submittedName>
        <fullName evidence="2">Gas vesicle protein</fullName>
    </submittedName>
</protein>
<feature type="region of interest" description="Disordered" evidence="1">
    <location>
        <begin position="201"/>
        <end position="260"/>
    </location>
</feature>
<dbReference type="Proteomes" id="UP000578352">
    <property type="component" value="Unassembled WGS sequence"/>
</dbReference>